<keyword evidence="4" id="KW-1185">Reference proteome</keyword>
<protein>
    <recommendedName>
        <fullName evidence="5">Transmembrane protein</fullName>
    </recommendedName>
</protein>
<keyword evidence="1" id="KW-0472">Membrane</keyword>
<feature type="chain" id="PRO_5045949024" description="Transmembrane protein" evidence="2">
    <location>
        <begin position="25"/>
        <end position="201"/>
    </location>
</feature>
<evidence type="ECO:0000256" key="1">
    <source>
        <dbReference type="SAM" id="Phobius"/>
    </source>
</evidence>
<keyword evidence="2" id="KW-0732">Signal</keyword>
<keyword evidence="1" id="KW-0812">Transmembrane</keyword>
<gene>
    <name evidence="3" type="ORF">VKT23_008065</name>
</gene>
<name>A0ABR1JJ70_9AGAR</name>
<dbReference type="Proteomes" id="UP001498398">
    <property type="component" value="Unassembled WGS sequence"/>
</dbReference>
<feature type="transmembrane region" description="Helical" evidence="1">
    <location>
        <begin position="123"/>
        <end position="143"/>
    </location>
</feature>
<evidence type="ECO:0008006" key="5">
    <source>
        <dbReference type="Google" id="ProtNLM"/>
    </source>
</evidence>
<dbReference type="EMBL" id="JBANRG010000011">
    <property type="protein sequence ID" value="KAK7462464.1"/>
    <property type="molecule type" value="Genomic_DNA"/>
</dbReference>
<organism evidence="3 4">
    <name type="scientific">Marasmiellus scandens</name>
    <dbReference type="NCBI Taxonomy" id="2682957"/>
    <lineage>
        <taxon>Eukaryota</taxon>
        <taxon>Fungi</taxon>
        <taxon>Dikarya</taxon>
        <taxon>Basidiomycota</taxon>
        <taxon>Agaricomycotina</taxon>
        <taxon>Agaricomycetes</taxon>
        <taxon>Agaricomycetidae</taxon>
        <taxon>Agaricales</taxon>
        <taxon>Marasmiineae</taxon>
        <taxon>Omphalotaceae</taxon>
        <taxon>Marasmiellus</taxon>
    </lineage>
</organism>
<evidence type="ECO:0000256" key="2">
    <source>
        <dbReference type="SAM" id="SignalP"/>
    </source>
</evidence>
<feature type="transmembrane region" description="Helical" evidence="1">
    <location>
        <begin position="155"/>
        <end position="177"/>
    </location>
</feature>
<reference evidence="3 4" key="1">
    <citation type="submission" date="2024-01" db="EMBL/GenBank/DDBJ databases">
        <title>A draft genome for the cacao thread blight pathogen Marasmiellus scandens.</title>
        <authorList>
            <person name="Baruah I.K."/>
            <person name="Leung J."/>
            <person name="Bukari Y."/>
            <person name="Amoako-Attah I."/>
            <person name="Meinhardt L.W."/>
            <person name="Bailey B.A."/>
            <person name="Cohen S.P."/>
        </authorList>
    </citation>
    <scope>NUCLEOTIDE SEQUENCE [LARGE SCALE GENOMIC DNA]</scope>
    <source>
        <strain evidence="3 4">GH-19</strain>
    </source>
</reference>
<feature type="signal peptide" evidence="2">
    <location>
        <begin position="1"/>
        <end position="24"/>
    </location>
</feature>
<keyword evidence="1" id="KW-1133">Transmembrane helix</keyword>
<comment type="caution">
    <text evidence="3">The sequence shown here is derived from an EMBL/GenBank/DDBJ whole genome shotgun (WGS) entry which is preliminary data.</text>
</comment>
<sequence length="201" mass="21129">MRFFSVFAPLALAIVAFASPLANPEPVPDTNDLAVRNSCNSCRPLPAIIVDVTVQVTPHVNYLKSLSAKDCTAEKVKPSIIEIKGIIEGAIVEVKALAGVSLDIVLSTSGGILGLVDLCNLIVTLYTLIFGCFSAVLSVVVSVEYGAVVGLLVEVGVLLGSLLNLILSIVGGLFILVKTLLVVILPTVNQIGCKESFSYLY</sequence>
<proteinExistence type="predicted"/>
<evidence type="ECO:0000313" key="3">
    <source>
        <dbReference type="EMBL" id="KAK7462464.1"/>
    </source>
</evidence>
<accession>A0ABR1JJ70</accession>
<evidence type="ECO:0000313" key="4">
    <source>
        <dbReference type="Proteomes" id="UP001498398"/>
    </source>
</evidence>